<keyword evidence="6" id="KW-1185">Reference proteome</keyword>
<protein>
    <recommendedName>
        <fullName evidence="4">CENP-V/GFA domain-containing protein</fullName>
    </recommendedName>
</protein>
<comment type="caution">
    <text evidence="5">The sequence shown here is derived from an EMBL/GenBank/DDBJ whole genome shotgun (WGS) entry which is preliminary data.</text>
</comment>
<gene>
    <name evidence="5" type="ORF">B0T16DRAFT_395626</name>
</gene>
<dbReference type="AlphaFoldDB" id="A0AA39YLF5"/>
<proteinExistence type="inferred from homology"/>
<dbReference type="EMBL" id="JAULSV010000001">
    <property type="protein sequence ID" value="KAK0654752.1"/>
    <property type="molecule type" value="Genomic_DNA"/>
</dbReference>
<dbReference type="InterPro" id="IPR011057">
    <property type="entry name" value="Mss4-like_sf"/>
</dbReference>
<dbReference type="Gene3D" id="2.170.150.70">
    <property type="match status" value="1"/>
</dbReference>
<accession>A0AA39YLF5</accession>
<dbReference type="InterPro" id="IPR006913">
    <property type="entry name" value="CENP-V/GFA"/>
</dbReference>
<dbReference type="GO" id="GO:0016846">
    <property type="term" value="F:carbon-sulfur lyase activity"/>
    <property type="evidence" value="ECO:0007669"/>
    <property type="project" value="InterPro"/>
</dbReference>
<comment type="similarity">
    <text evidence="1">Belongs to the Gfa family.</text>
</comment>
<name>A0AA39YLF5_9PEZI</name>
<reference evidence="5" key="1">
    <citation type="submission" date="2023-06" db="EMBL/GenBank/DDBJ databases">
        <title>Genome-scale phylogeny and comparative genomics of the fungal order Sordariales.</title>
        <authorList>
            <consortium name="Lawrence Berkeley National Laboratory"/>
            <person name="Hensen N."/>
            <person name="Bonometti L."/>
            <person name="Westerberg I."/>
            <person name="Brannstrom I.O."/>
            <person name="Guillou S."/>
            <person name="Cros-Aarteil S."/>
            <person name="Calhoun S."/>
            <person name="Haridas S."/>
            <person name="Kuo A."/>
            <person name="Mondo S."/>
            <person name="Pangilinan J."/>
            <person name="Riley R."/>
            <person name="Labutti K."/>
            <person name="Andreopoulos B."/>
            <person name="Lipzen A."/>
            <person name="Chen C."/>
            <person name="Yanf M."/>
            <person name="Daum C."/>
            <person name="Ng V."/>
            <person name="Clum A."/>
            <person name="Steindorff A."/>
            <person name="Ohm R."/>
            <person name="Martin F."/>
            <person name="Silar P."/>
            <person name="Natvig D."/>
            <person name="Lalanne C."/>
            <person name="Gautier V."/>
            <person name="Ament-Velasquez S.L."/>
            <person name="Kruys A."/>
            <person name="Hutchinson M.I."/>
            <person name="Powell A.J."/>
            <person name="Barry K."/>
            <person name="Miller A.N."/>
            <person name="Grigoriev I.V."/>
            <person name="Debuchy R."/>
            <person name="Gladieux P."/>
            <person name="Thoren M.H."/>
            <person name="Johannesson H."/>
        </authorList>
    </citation>
    <scope>NUCLEOTIDE SEQUENCE</scope>
    <source>
        <strain evidence="5">SMH2532-1</strain>
    </source>
</reference>
<feature type="domain" description="CENP-V/GFA" evidence="4">
    <location>
        <begin position="11"/>
        <end position="133"/>
    </location>
</feature>
<sequence>MSTSAPEPSPNTGQLRATCHCGRVQLTLPSRPTELNECHCTVCYKYGAMWAYFDPETVDVNVSDGATLEGYIRSDEDSHGDISFNRCSHCGCAMSWRGAGKREGIKKMGVNCRMVPEEDVADIPRRMGMGPRSREKK</sequence>
<dbReference type="PROSITE" id="PS51891">
    <property type="entry name" value="CENP_V_GFA"/>
    <property type="match status" value="1"/>
</dbReference>
<evidence type="ECO:0000256" key="1">
    <source>
        <dbReference type="ARBA" id="ARBA00005495"/>
    </source>
</evidence>
<evidence type="ECO:0000259" key="4">
    <source>
        <dbReference type="PROSITE" id="PS51891"/>
    </source>
</evidence>
<dbReference type="SUPFAM" id="SSF51316">
    <property type="entry name" value="Mss4-like"/>
    <property type="match status" value="1"/>
</dbReference>
<evidence type="ECO:0000313" key="5">
    <source>
        <dbReference type="EMBL" id="KAK0654752.1"/>
    </source>
</evidence>
<evidence type="ECO:0000256" key="2">
    <source>
        <dbReference type="ARBA" id="ARBA00022723"/>
    </source>
</evidence>
<evidence type="ECO:0000256" key="3">
    <source>
        <dbReference type="ARBA" id="ARBA00022833"/>
    </source>
</evidence>
<dbReference type="GO" id="GO:0046872">
    <property type="term" value="F:metal ion binding"/>
    <property type="evidence" value="ECO:0007669"/>
    <property type="project" value="UniProtKB-KW"/>
</dbReference>
<organism evidence="5 6">
    <name type="scientific">Cercophora newfieldiana</name>
    <dbReference type="NCBI Taxonomy" id="92897"/>
    <lineage>
        <taxon>Eukaryota</taxon>
        <taxon>Fungi</taxon>
        <taxon>Dikarya</taxon>
        <taxon>Ascomycota</taxon>
        <taxon>Pezizomycotina</taxon>
        <taxon>Sordariomycetes</taxon>
        <taxon>Sordariomycetidae</taxon>
        <taxon>Sordariales</taxon>
        <taxon>Lasiosphaeriaceae</taxon>
        <taxon>Cercophora</taxon>
    </lineage>
</organism>
<dbReference type="Pfam" id="PF04828">
    <property type="entry name" value="GFA"/>
    <property type="match status" value="1"/>
</dbReference>
<keyword evidence="3" id="KW-0862">Zinc</keyword>
<evidence type="ECO:0000313" key="6">
    <source>
        <dbReference type="Proteomes" id="UP001174936"/>
    </source>
</evidence>
<keyword evidence="2" id="KW-0479">Metal-binding</keyword>
<dbReference type="Proteomes" id="UP001174936">
    <property type="component" value="Unassembled WGS sequence"/>
</dbReference>